<feature type="active site" description="Tele-phosphohistidine intermediate" evidence="1">
    <location>
        <position position="5"/>
    </location>
</feature>
<reference evidence="4 5" key="1">
    <citation type="submission" date="2016-10" db="EMBL/GenBank/DDBJ databases">
        <authorList>
            <person name="de Groot N.N."/>
        </authorList>
    </citation>
    <scope>NUCLEOTIDE SEQUENCE [LARGE SCALE GENOMIC DNA]</scope>
    <source>
        <strain evidence="4 5">CGMCC 4.2022</strain>
    </source>
</reference>
<dbReference type="GO" id="GO:0005737">
    <property type="term" value="C:cytoplasm"/>
    <property type="evidence" value="ECO:0007669"/>
    <property type="project" value="TreeGrafter"/>
</dbReference>
<dbReference type="STRING" id="310781.SAMN05216259_10566"/>
<dbReference type="GO" id="GO:0016791">
    <property type="term" value="F:phosphatase activity"/>
    <property type="evidence" value="ECO:0007669"/>
    <property type="project" value="TreeGrafter"/>
</dbReference>
<evidence type="ECO:0000313" key="5">
    <source>
        <dbReference type="Proteomes" id="UP000199341"/>
    </source>
</evidence>
<protein>
    <submittedName>
        <fullName evidence="4">Probable phosphoglycerate mutase</fullName>
    </submittedName>
</protein>
<evidence type="ECO:0000313" key="4">
    <source>
        <dbReference type="EMBL" id="SDN65015.1"/>
    </source>
</evidence>
<dbReference type="SUPFAM" id="SSF53254">
    <property type="entry name" value="Phosphoglycerate mutase-like"/>
    <property type="match status" value="1"/>
</dbReference>
<evidence type="ECO:0000256" key="3">
    <source>
        <dbReference type="SAM" id="MobiDB-lite"/>
    </source>
</evidence>
<accession>A0A1H0D4P4</accession>
<dbReference type="AlphaFoldDB" id="A0A1H0D4P4"/>
<keyword evidence="5" id="KW-1185">Reference proteome</keyword>
<name>A0A1H0D4P4_9ACTN</name>
<gene>
    <name evidence="4" type="ORF">SAMN05216259_10566</name>
</gene>
<dbReference type="InterPro" id="IPR050275">
    <property type="entry name" value="PGM_Phosphatase"/>
</dbReference>
<dbReference type="Gene3D" id="3.40.50.1240">
    <property type="entry name" value="Phosphoglycerate mutase-like"/>
    <property type="match status" value="1"/>
</dbReference>
<organism evidence="4 5">
    <name type="scientific">Actinacidiphila guanduensis</name>
    <dbReference type="NCBI Taxonomy" id="310781"/>
    <lineage>
        <taxon>Bacteria</taxon>
        <taxon>Bacillati</taxon>
        <taxon>Actinomycetota</taxon>
        <taxon>Actinomycetes</taxon>
        <taxon>Kitasatosporales</taxon>
        <taxon>Streptomycetaceae</taxon>
        <taxon>Actinacidiphila</taxon>
    </lineage>
</organism>
<dbReference type="RefSeq" id="WP_322987159.1">
    <property type="nucleotide sequence ID" value="NZ_FNIE01000005.1"/>
</dbReference>
<dbReference type="InterPro" id="IPR013078">
    <property type="entry name" value="His_Pase_superF_clade-1"/>
</dbReference>
<dbReference type="SMART" id="SM00855">
    <property type="entry name" value="PGAM"/>
    <property type="match status" value="1"/>
</dbReference>
<dbReference type="PANTHER" id="PTHR48100">
    <property type="entry name" value="BROAD-SPECIFICITY PHOSPHATASE YOR283W-RELATED"/>
    <property type="match status" value="1"/>
</dbReference>
<dbReference type="EMBL" id="FNIE01000005">
    <property type="protein sequence ID" value="SDN65015.1"/>
    <property type="molecule type" value="Genomic_DNA"/>
</dbReference>
<dbReference type="Proteomes" id="UP000199341">
    <property type="component" value="Unassembled WGS sequence"/>
</dbReference>
<feature type="region of interest" description="Disordered" evidence="3">
    <location>
        <begin position="1"/>
        <end position="27"/>
    </location>
</feature>
<feature type="compositionally biased region" description="Basic and acidic residues" evidence="3">
    <location>
        <begin position="1"/>
        <end position="16"/>
    </location>
</feature>
<evidence type="ECO:0000256" key="2">
    <source>
        <dbReference type="PIRSR" id="PIRSR613078-2"/>
    </source>
</evidence>
<proteinExistence type="predicted"/>
<dbReference type="Pfam" id="PF00300">
    <property type="entry name" value="His_Phos_1"/>
    <property type="match status" value="1"/>
</dbReference>
<dbReference type="PANTHER" id="PTHR48100:SF62">
    <property type="entry name" value="GLUCOSYL-3-PHOSPHOGLYCERATE PHOSPHATASE"/>
    <property type="match status" value="1"/>
</dbReference>
<feature type="binding site" evidence="2">
    <location>
        <position position="58"/>
    </location>
    <ligand>
        <name>substrate</name>
    </ligand>
</feature>
<feature type="active site" description="Proton donor/acceptor" evidence="1">
    <location>
        <position position="82"/>
    </location>
</feature>
<dbReference type="InterPro" id="IPR029033">
    <property type="entry name" value="His_PPase_superfam"/>
</dbReference>
<evidence type="ECO:0000256" key="1">
    <source>
        <dbReference type="PIRSR" id="PIRSR613078-1"/>
    </source>
</evidence>
<dbReference type="CDD" id="cd07067">
    <property type="entry name" value="HP_PGM_like"/>
    <property type="match status" value="1"/>
</dbReference>
<sequence length="201" mass="21115">MLLRHGETALTGEKRFSGSGGSDPDLSALGREQAERAARELAGYGGGIDAVVSSPLARCRQTAAVAAARLGLDVTVEPGLRETDFGVWDGLTFAEVQAQHGESMAAWLGSATAPPPGGESFAAVGERVARTRDALLDAHRGRTLLLVSHVTPIKCLVQLALGAPFEALFRMYLAPAALCEVAYYPDGNASVRYVNATAHLR</sequence>